<comment type="caution">
    <text evidence="9">The sequence shown here is derived from an EMBL/GenBank/DDBJ whole genome shotgun (WGS) entry which is preliminary data.</text>
</comment>
<evidence type="ECO:0000256" key="5">
    <source>
        <dbReference type="ARBA" id="ARBA00022777"/>
    </source>
</evidence>
<dbReference type="PANTHER" id="PTHR10534">
    <property type="entry name" value="PYRIDOXAL KINASE"/>
    <property type="match status" value="1"/>
</dbReference>
<dbReference type="AlphaFoldDB" id="A0AB34KQ72"/>
<dbReference type="GeneID" id="96006465"/>
<keyword evidence="3" id="KW-0808">Transferase</keyword>
<proteinExistence type="inferred from homology"/>
<dbReference type="EMBL" id="JAAQHG020000017">
    <property type="protein sequence ID" value="KAL1585941.1"/>
    <property type="molecule type" value="Genomic_DNA"/>
</dbReference>
<dbReference type="GO" id="GO:0008478">
    <property type="term" value="F:pyridoxal kinase activity"/>
    <property type="evidence" value="ECO:0007669"/>
    <property type="project" value="UniProtKB-EC"/>
</dbReference>
<feature type="domain" description="Pyridoxamine kinase/Phosphomethylpyrimidine kinase" evidence="8">
    <location>
        <begin position="93"/>
        <end position="171"/>
    </location>
</feature>
<feature type="coiled-coil region" evidence="7">
    <location>
        <begin position="273"/>
        <end position="300"/>
    </location>
</feature>
<dbReference type="InterPro" id="IPR013749">
    <property type="entry name" value="PM/HMP-P_kinase-1"/>
</dbReference>
<keyword evidence="6" id="KW-0067">ATP-binding</keyword>
<evidence type="ECO:0000313" key="9">
    <source>
        <dbReference type="EMBL" id="KAL1585941.1"/>
    </source>
</evidence>
<protein>
    <recommendedName>
        <fullName evidence="2">pyridoxal kinase</fullName>
        <ecNumber evidence="2">2.7.1.35</ecNumber>
    </recommendedName>
</protein>
<accession>A0AB34KQ72</accession>
<dbReference type="CDD" id="cd01173">
    <property type="entry name" value="pyridoxal_pyridoxamine_kinase"/>
    <property type="match status" value="1"/>
</dbReference>
<dbReference type="Gene3D" id="3.40.1190.20">
    <property type="match status" value="1"/>
</dbReference>
<dbReference type="PANTHER" id="PTHR10534:SF2">
    <property type="entry name" value="PYRIDOXAL KINASE"/>
    <property type="match status" value="1"/>
</dbReference>
<dbReference type="InterPro" id="IPR004625">
    <property type="entry name" value="PyrdxlKinase"/>
</dbReference>
<keyword evidence="7" id="KW-0175">Coiled coil</keyword>
<dbReference type="RefSeq" id="XP_069229046.1">
    <property type="nucleotide sequence ID" value="XM_069373627.1"/>
</dbReference>
<evidence type="ECO:0000256" key="2">
    <source>
        <dbReference type="ARBA" id="ARBA00012104"/>
    </source>
</evidence>
<keyword evidence="10" id="KW-1185">Reference proteome</keyword>
<gene>
    <name evidence="9" type="ORF">WHR41_05021</name>
</gene>
<evidence type="ECO:0000256" key="6">
    <source>
        <dbReference type="ARBA" id="ARBA00022840"/>
    </source>
</evidence>
<dbReference type="Proteomes" id="UP000803884">
    <property type="component" value="Unassembled WGS sequence"/>
</dbReference>
<keyword evidence="5" id="KW-0418">Kinase</keyword>
<evidence type="ECO:0000256" key="7">
    <source>
        <dbReference type="SAM" id="Coils"/>
    </source>
</evidence>
<reference evidence="9 10" key="1">
    <citation type="journal article" date="2020" name="Microbiol. Resour. Announc.">
        <title>Draft Genome Sequence of a Cladosporium Species Isolated from the Mesophotic Ascidian Didemnum maculosum.</title>
        <authorList>
            <person name="Gioti A."/>
            <person name="Siaperas R."/>
            <person name="Nikolaivits E."/>
            <person name="Le Goff G."/>
            <person name="Ouazzani J."/>
            <person name="Kotoulas G."/>
            <person name="Topakas E."/>
        </authorList>
    </citation>
    <scope>NUCLEOTIDE SEQUENCE [LARGE SCALE GENOMIC DNA]</scope>
    <source>
        <strain evidence="9 10">TM138-S3</strain>
    </source>
</reference>
<dbReference type="GO" id="GO:0005524">
    <property type="term" value="F:ATP binding"/>
    <property type="evidence" value="ECO:0007669"/>
    <property type="project" value="UniProtKB-KW"/>
</dbReference>
<dbReference type="InterPro" id="IPR029056">
    <property type="entry name" value="Ribokinase-like"/>
</dbReference>
<evidence type="ECO:0000256" key="4">
    <source>
        <dbReference type="ARBA" id="ARBA00022741"/>
    </source>
</evidence>
<organism evidence="9 10">
    <name type="scientific">Cladosporium halotolerans</name>
    <dbReference type="NCBI Taxonomy" id="1052096"/>
    <lineage>
        <taxon>Eukaryota</taxon>
        <taxon>Fungi</taxon>
        <taxon>Dikarya</taxon>
        <taxon>Ascomycota</taxon>
        <taxon>Pezizomycotina</taxon>
        <taxon>Dothideomycetes</taxon>
        <taxon>Dothideomycetidae</taxon>
        <taxon>Cladosporiales</taxon>
        <taxon>Cladosporiaceae</taxon>
        <taxon>Cladosporium</taxon>
    </lineage>
</organism>
<dbReference type="SUPFAM" id="SSF53613">
    <property type="entry name" value="Ribokinase-like"/>
    <property type="match status" value="1"/>
</dbReference>
<evidence type="ECO:0000259" key="8">
    <source>
        <dbReference type="Pfam" id="PF08543"/>
    </source>
</evidence>
<evidence type="ECO:0000256" key="1">
    <source>
        <dbReference type="ARBA" id="ARBA00008805"/>
    </source>
</evidence>
<dbReference type="EC" id="2.7.1.35" evidence="2"/>
<evidence type="ECO:0000313" key="10">
    <source>
        <dbReference type="Proteomes" id="UP000803884"/>
    </source>
</evidence>
<dbReference type="Pfam" id="PF08543">
    <property type="entry name" value="Phos_pyr_kin"/>
    <property type="match status" value="1"/>
</dbReference>
<keyword evidence="4" id="KW-0547">Nucleotide-binding</keyword>
<evidence type="ECO:0000256" key="3">
    <source>
        <dbReference type="ARBA" id="ARBA00022679"/>
    </source>
</evidence>
<dbReference type="GO" id="GO:0009443">
    <property type="term" value="P:pyridoxal 5'-phosphate salvage"/>
    <property type="evidence" value="ECO:0007669"/>
    <property type="project" value="InterPro"/>
</dbReference>
<comment type="similarity">
    <text evidence="1">Belongs to the pyridoxine kinase family.</text>
</comment>
<name>A0AB34KQ72_9PEZI</name>
<dbReference type="GO" id="GO:0005829">
    <property type="term" value="C:cytosol"/>
    <property type="evidence" value="ECO:0007669"/>
    <property type="project" value="TreeGrafter"/>
</dbReference>
<sequence>MATFCMQTLGCEVSAINTVNYSNHVAYKRFSGRKSTPEEVASLYAGLKNARLNDFDVMLSGYCPSAALVEEVGKIGRELRSNATSKGKPGSFFWVLDPVMGDNGRIYVAEDTVPMYKNLLEDADLILPNQFEAELLSDVKISDLHSMHAAIESLHTKHQLPHVLVTSIRLPPSGSATPSSEEQDLSATAKLSVVGSTRTSDNKPRLFRITVPSLPIFFSGTGDMFAALMVSRLRQAAAEAHLLEKRSWLSPDEVAPKDLPLAKAAEKVLASMHAVLKDTAERYEKEAQAWESEKHDGSEEEVETLRHLRLTKAAEVRVVRGAKWLREPPVMQEFEARTVFLNGEGR</sequence>